<comment type="caution">
    <text evidence="3">The sequence shown here is derived from an EMBL/GenBank/DDBJ whole genome shotgun (WGS) entry which is preliminary data.</text>
</comment>
<evidence type="ECO:0000256" key="1">
    <source>
        <dbReference type="SAM" id="MobiDB-lite"/>
    </source>
</evidence>
<dbReference type="InterPro" id="IPR025557">
    <property type="entry name" value="DUF4282"/>
</dbReference>
<feature type="transmembrane region" description="Helical" evidence="2">
    <location>
        <begin position="63"/>
        <end position="87"/>
    </location>
</feature>
<evidence type="ECO:0000256" key="2">
    <source>
        <dbReference type="SAM" id="Phobius"/>
    </source>
</evidence>
<sequence>MSQQPPNYPNGPGNIPPQSPGQPPYQSSGPQGGDPNSVEAKGFFAGLFDLSFQSFVTIKFAKFIYLIVMIAIGLWALFGWIISAIVMMTQEPIAGVLWLLLGWIPVLLGLIFARITLEFYVAMARTAQNTGAARVELERIRTMNR</sequence>
<organism evidence="3 4">
    <name type="scientific">Enteractinococcus helveticum</name>
    <dbReference type="NCBI Taxonomy" id="1837282"/>
    <lineage>
        <taxon>Bacteria</taxon>
        <taxon>Bacillati</taxon>
        <taxon>Actinomycetota</taxon>
        <taxon>Actinomycetes</taxon>
        <taxon>Micrococcales</taxon>
        <taxon>Micrococcaceae</taxon>
    </lineage>
</organism>
<reference evidence="3" key="1">
    <citation type="journal article" date="2021" name="PeerJ">
        <title>Extensive microbial diversity within the chicken gut microbiome revealed by metagenomics and culture.</title>
        <authorList>
            <person name="Gilroy R."/>
            <person name="Ravi A."/>
            <person name="Getino M."/>
            <person name="Pursley I."/>
            <person name="Horton D.L."/>
            <person name="Alikhan N.F."/>
            <person name="Baker D."/>
            <person name="Gharbi K."/>
            <person name="Hall N."/>
            <person name="Watson M."/>
            <person name="Adriaenssens E.M."/>
            <person name="Foster-Nyarko E."/>
            <person name="Jarju S."/>
            <person name="Secka A."/>
            <person name="Antonio M."/>
            <person name="Oren A."/>
            <person name="Chaudhuri R.R."/>
            <person name="La Ragione R."/>
            <person name="Hildebrand F."/>
            <person name="Pallen M.J."/>
        </authorList>
    </citation>
    <scope>NUCLEOTIDE SEQUENCE</scope>
    <source>
        <strain evidence="3">ChiHjej13B12-14962</strain>
    </source>
</reference>
<accession>A0A921FMX9</accession>
<feature type="compositionally biased region" description="Pro residues" evidence="1">
    <location>
        <begin position="1"/>
        <end position="23"/>
    </location>
</feature>
<name>A0A921FMX9_9MICC</name>
<dbReference type="RefSeq" id="WP_303905266.1">
    <property type="nucleotide sequence ID" value="NZ_DYXC01000079.1"/>
</dbReference>
<evidence type="ECO:0000313" key="3">
    <source>
        <dbReference type="EMBL" id="HJF14639.1"/>
    </source>
</evidence>
<dbReference type="Pfam" id="PF14110">
    <property type="entry name" value="DUF4282"/>
    <property type="match status" value="1"/>
</dbReference>
<protein>
    <submittedName>
        <fullName evidence="3">DUF4282 domain-containing protein</fullName>
    </submittedName>
</protein>
<dbReference type="AlphaFoldDB" id="A0A921FMX9"/>
<keyword evidence="2" id="KW-0472">Membrane</keyword>
<proteinExistence type="predicted"/>
<feature type="compositionally biased region" description="Low complexity" evidence="1">
    <location>
        <begin position="24"/>
        <end position="34"/>
    </location>
</feature>
<dbReference type="Proteomes" id="UP000703315">
    <property type="component" value="Unassembled WGS sequence"/>
</dbReference>
<evidence type="ECO:0000313" key="4">
    <source>
        <dbReference type="Proteomes" id="UP000703315"/>
    </source>
</evidence>
<feature type="transmembrane region" description="Helical" evidence="2">
    <location>
        <begin position="93"/>
        <end position="113"/>
    </location>
</feature>
<gene>
    <name evidence="3" type="ORF">K8V32_07510</name>
</gene>
<keyword evidence="2" id="KW-0812">Transmembrane</keyword>
<reference evidence="3" key="2">
    <citation type="submission" date="2021-09" db="EMBL/GenBank/DDBJ databases">
        <authorList>
            <person name="Gilroy R."/>
        </authorList>
    </citation>
    <scope>NUCLEOTIDE SEQUENCE</scope>
    <source>
        <strain evidence="3">ChiHjej13B12-14962</strain>
    </source>
</reference>
<keyword evidence="2" id="KW-1133">Transmembrane helix</keyword>
<dbReference type="EMBL" id="DYXC01000079">
    <property type="protein sequence ID" value="HJF14639.1"/>
    <property type="molecule type" value="Genomic_DNA"/>
</dbReference>
<feature type="region of interest" description="Disordered" evidence="1">
    <location>
        <begin position="1"/>
        <end position="34"/>
    </location>
</feature>